<evidence type="ECO:0000256" key="1">
    <source>
        <dbReference type="ARBA" id="ARBA00023015"/>
    </source>
</evidence>
<evidence type="ECO:0000313" key="7">
    <source>
        <dbReference type="Proteomes" id="UP001165136"/>
    </source>
</evidence>
<comment type="caution">
    <text evidence="6">The sequence shown here is derived from an EMBL/GenBank/DDBJ whole genome shotgun (WGS) entry which is preliminary data.</text>
</comment>
<accession>A0A9W6VHV8</accession>
<dbReference type="Pfam" id="PF00440">
    <property type="entry name" value="TetR_N"/>
    <property type="match status" value="1"/>
</dbReference>
<dbReference type="Pfam" id="PF13305">
    <property type="entry name" value="TetR_C_33"/>
    <property type="match status" value="1"/>
</dbReference>
<evidence type="ECO:0000256" key="2">
    <source>
        <dbReference type="ARBA" id="ARBA00023125"/>
    </source>
</evidence>
<evidence type="ECO:0000256" key="3">
    <source>
        <dbReference type="ARBA" id="ARBA00023163"/>
    </source>
</evidence>
<dbReference type="InterPro" id="IPR025996">
    <property type="entry name" value="MT1864/Rv1816-like_C"/>
</dbReference>
<keyword evidence="1" id="KW-0805">Transcription regulation</keyword>
<dbReference type="Proteomes" id="UP001165136">
    <property type="component" value="Unassembled WGS sequence"/>
</dbReference>
<proteinExistence type="predicted"/>
<reference evidence="6" key="1">
    <citation type="submission" date="2023-03" db="EMBL/GenBank/DDBJ databases">
        <title>Amycolatopsis taiwanensis NBRC 103393.</title>
        <authorList>
            <person name="Ichikawa N."/>
            <person name="Sato H."/>
            <person name="Tonouchi N."/>
        </authorList>
    </citation>
    <scope>NUCLEOTIDE SEQUENCE</scope>
    <source>
        <strain evidence="6">NBRC 103393</strain>
    </source>
</reference>
<dbReference type="InterPro" id="IPR036271">
    <property type="entry name" value="Tet_transcr_reg_TetR-rel_C_sf"/>
</dbReference>
<dbReference type="SUPFAM" id="SSF46689">
    <property type="entry name" value="Homeodomain-like"/>
    <property type="match status" value="1"/>
</dbReference>
<dbReference type="InterPro" id="IPR050109">
    <property type="entry name" value="HTH-type_TetR-like_transc_reg"/>
</dbReference>
<dbReference type="EMBL" id="BSTI01000009">
    <property type="protein sequence ID" value="GLY67734.1"/>
    <property type="molecule type" value="Genomic_DNA"/>
</dbReference>
<dbReference type="InterPro" id="IPR009057">
    <property type="entry name" value="Homeodomain-like_sf"/>
</dbReference>
<keyword evidence="7" id="KW-1185">Reference proteome</keyword>
<dbReference type="PANTHER" id="PTHR30055">
    <property type="entry name" value="HTH-TYPE TRANSCRIPTIONAL REGULATOR RUTR"/>
    <property type="match status" value="1"/>
</dbReference>
<feature type="domain" description="HTH tetR-type" evidence="5">
    <location>
        <begin position="10"/>
        <end position="70"/>
    </location>
</feature>
<dbReference type="InterPro" id="IPR001647">
    <property type="entry name" value="HTH_TetR"/>
</dbReference>
<dbReference type="GO" id="GO:0000976">
    <property type="term" value="F:transcription cis-regulatory region binding"/>
    <property type="evidence" value="ECO:0007669"/>
    <property type="project" value="TreeGrafter"/>
</dbReference>
<dbReference type="PANTHER" id="PTHR30055:SF151">
    <property type="entry name" value="TRANSCRIPTIONAL REGULATORY PROTEIN"/>
    <property type="match status" value="1"/>
</dbReference>
<gene>
    <name evidence="6" type="ORF">Atai01_43530</name>
</gene>
<dbReference type="Gene3D" id="1.10.357.10">
    <property type="entry name" value="Tetracycline Repressor, domain 2"/>
    <property type="match status" value="1"/>
</dbReference>
<dbReference type="AlphaFoldDB" id="A0A9W6VHV8"/>
<dbReference type="GO" id="GO:0003700">
    <property type="term" value="F:DNA-binding transcription factor activity"/>
    <property type="evidence" value="ECO:0007669"/>
    <property type="project" value="TreeGrafter"/>
</dbReference>
<sequence length="219" mass="23388">MPVRSAYHHGDLRNALIHAAADLAREGGPRSVTIRAAARVVGVTPTAAYRHFAGHEELLDAAKEQALERMTAAMNTELARLPPGGDRVRRALRNLAAIGLGYLNFATAEPGLFRTCFAGGMPAVSAWDAGPFRKAIAVVDDLADAGYLSPEQRPMAEMTIWAAVHGLAMLYLDGPLREADDEVRLAAMARTFEVVAVGLGERPLPADLRDEIVGLVRGG</sequence>
<organism evidence="6 7">
    <name type="scientific">Amycolatopsis taiwanensis</name>
    <dbReference type="NCBI Taxonomy" id="342230"/>
    <lineage>
        <taxon>Bacteria</taxon>
        <taxon>Bacillati</taxon>
        <taxon>Actinomycetota</taxon>
        <taxon>Actinomycetes</taxon>
        <taxon>Pseudonocardiales</taxon>
        <taxon>Pseudonocardiaceae</taxon>
        <taxon>Amycolatopsis</taxon>
    </lineage>
</organism>
<name>A0A9W6VHV8_9PSEU</name>
<keyword evidence="2 4" id="KW-0238">DNA-binding</keyword>
<protein>
    <submittedName>
        <fullName evidence="6">TetR family transcriptional regulator</fullName>
    </submittedName>
</protein>
<dbReference type="SUPFAM" id="SSF48498">
    <property type="entry name" value="Tetracyclin repressor-like, C-terminal domain"/>
    <property type="match status" value="1"/>
</dbReference>
<evidence type="ECO:0000256" key="4">
    <source>
        <dbReference type="PROSITE-ProRule" id="PRU00335"/>
    </source>
</evidence>
<keyword evidence="3" id="KW-0804">Transcription</keyword>
<evidence type="ECO:0000259" key="5">
    <source>
        <dbReference type="PROSITE" id="PS50977"/>
    </source>
</evidence>
<evidence type="ECO:0000313" key="6">
    <source>
        <dbReference type="EMBL" id="GLY67734.1"/>
    </source>
</evidence>
<feature type="DNA-binding region" description="H-T-H motif" evidence="4">
    <location>
        <begin position="33"/>
        <end position="52"/>
    </location>
</feature>
<dbReference type="PROSITE" id="PS50977">
    <property type="entry name" value="HTH_TETR_2"/>
    <property type="match status" value="1"/>
</dbReference>